<organism evidence="5 6">
    <name type="scientific">Anser brachyrhynchus</name>
    <name type="common">Pink-footed goose</name>
    <dbReference type="NCBI Taxonomy" id="132585"/>
    <lineage>
        <taxon>Eukaryota</taxon>
        <taxon>Metazoa</taxon>
        <taxon>Chordata</taxon>
        <taxon>Craniata</taxon>
        <taxon>Vertebrata</taxon>
        <taxon>Euteleostomi</taxon>
        <taxon>Archelosauria</taxon>
        <taxon>Archosauria</taxon>
        <taxon>Dinosauria</taxon>
        <taxon>Saurischia</taxon>
        <taxon>Theropoda</taxon>
        <taxon>Coelurosauria</taxon>
        <taxon>Aves</taxon>
        <taxon>Neognathae</taxon>
        <taxon>Galloanserae</taxon>
        <taxon>Anseriformes</taxon>
        <taxon>Anatidae</taxon>
        <taxon>Anserinae</taxon>
        <taxon>Anser</taxon>
    </lineage>
</organism>
<dbReference type="SMART" id="SM00409">
    <property type="entry name" value="IG"/>
    <property type="match status" value="1"/>
</dbReference>
<evidence type="ECO:0000256" key="3">
    <source>
        <dbReference type="SAM" id="SignalP"/>
    </source>
</evidence>
<feature type="chain" id="PRO_5034145715" description="Ig-like domain-containing protein" evidence="3">
    <location>
        <begin position="24"/>
        <end position="373"/>
    </location>
</feature>
<dbReference type="Proteomes" id="UP000694426">
    <property type="component" value="Unplaced"/>
</dbReference>
<accession>A0A8B9ICK1</accession>
<dbReference type="InterPro" id="IPR007110">
    <property type="entry name" value="Ig-like_dom"/>
</dbReference>
<dbReference type="Gene3D" id="2.60.40.10">
    <property type="entry name" value="Immunoglobulins"/>
    <property type="match status" value="1"/>
</dbReference>
<dbReference type="AlphaFoldDB" id="A0A8B9ICK1"/>
<proteinExistence type="predicted"/>
<protein>
    <recommendedName>
        <fullName evidence="4">Ig-like domain-containing protein</fullName>
    </recommendedName>
</protein>
<dbReference type="InterPro" id="IPR036179">
    <property type="entry name" value="Ig-like_dom_sf"/>
</dbReference>
<evidence type="ECO:0000256" key="1">
    <source>
        <dbReference type="SAM" id="MobiDB-lite"/>
    </source>
</evidence>
<name>A0A8B9ICK1_9AVES</name>
<sequence length="373" mass="40485">MELVTPPLLLLAVLALLASHGKPRLLLLFPPGAAVPWARGLGGLSLSCPHCRGFWGGGTAVAFRERCLGPCCLRWGELLFPKLCSPTGTLALLVTAPYVRCVCPEGQNVTLSCRVSGPLADRHDLLYKTWYFSSAGDQSCSEKQHIRNLTERELHHEPGRHHGTAPNGTGRSPHGWQGSHRGVEFVPNHHGAFHIVVMNLTLQDSGNYCCYAMEVRREHGKPQTLQAAHGFVELQIQRGDKGKERENPNLSPGHITAAALATGACIVGILCLPLILILIYKQRQAVSSRRAHELVRMESSAQGIENPVFEALPAGSVEPRPRPQLSYLASRQPSESGRHLLSEPNTPLSPPGPGDCFFPTLDPVPDSPNSLKA</sequence>
<feature type="transmembrane region" description="Helical" evidence="2">
    <location>
        <begin position="255"/>
        <end position="280"/>
    </location>
</feature>
<evidence type="ECO:0000313" key="5">
    <source>
        <dbReference type="Ensembl" id="ENSABRP00000026167.1"/>
    </source>
</evidence>
<dbReference type="GO" id="GO:0046636">
    <property type="term" value="P:negative regulation of alpha-beta T cell activation"/>
    <property type="evidence" value="ECO:0007669"/>
    <property type="project" value="TreeGrafter"/>
</dbReference>
<evidence type="ECO:0000313" key="6">
    <source>
        <dbReference type="Proteomes" id="UP000694426"/>
    </source>
</evidence>
<keyword evidence="3" id="KW-0732">Signal</keyword>
<dbReference type="PANTHER" id="PTHR44819:SF1">
    <property type="entry name" value="V-TYPE IMMUNOGLOBULIN DOMAIN-CONTAINING SUPPRESSOR OF T-CELL ACTIVATION"/>
    <property type="match status" value="1"/>
</dbReference>
<keyword evidence="6" id="KW-1185">Reference proteome</keyword>
<keyword evidence="2" id="KW-0812">Transmembrane</keyword>
<dbReference type="InterPro" id="IPR013783">
    <property type="entry name" value="Ig-like_fold"/>
</dbReference>
<feature type="region of interest" description="Disordered" evidence="1">
    <location>
        <begin position="153"/>
        <end position="181"/>
    </location>
</feature>
<dbReference type="GO" id="GO:0005886">
    <property type="term" value="C:plasma membrane"/>
    <property type="evidence" value="ECO:0007669"/>
    <property type="project" value="TreeGrafter"/>
</dbReference>
<dbReference type="GO" id="GO:0050776">
    <property type="term" value="P:regulation of immune response"/>
    <property type="evidence" value="ECO:0007669"/>
    <property type="project" value="InterPro"/>
</dbReference>
<keyword evidence="2" id="KW-1133">Transmembrane helix</keyword>
<feature type="signal peptide" evidence="3">
    <location>
        <begin position="1"/>
        <end position="23"/>
    </location>
</feature>
<reference evidence="5" key="2">
    <citation type="submission" date="2025-09" db="UniProtKB">
        <authorList>
            <consortium name="Ensembl"/>
        </authorList>
    </citation>
    <scope>IDENTIFICATION</scope>
</reference>
<dbReference type="GeneTree" id="ENSGT00940000163216"/>
<reference evidence="5" key="1">
    <citation type="submission" date="2025-08" db="UniProtKB">
        <authorList>
            <consortium name="Ensembl"/>
        </authorList>
    </citation>
    <scope>IDENTIFICATION</scope>
</reference>
<dbReference type="InterPro" id="IPR003599">
    <property type="entry name" value="Ig_sub"/>
</dbReference>
<dbReference type="PROSITE" id="PS50835">
    <property type="entry name" value="IG_LIKE"/>
    <property type="match status" value="1"/>
</dbReference>
<dbReference type="Ensembl" id="ENSABRT00000036636.1">
    <property type="protein sequence ID" value="ENSABRP00000026167.1"/>
    <property type="gene ID" value="ENSABRG00000021875.1"/>
</dbReference>
<dbReference type="PANTHER" id="PTHR44819">
    <property type="entry name" value="V-TYPE IMMUNOGLOBULIN DOMAIN-CONTAINING SUPPRESSOR OF T-CELL ACTIVATION"/>
    <property type="match status" value="1"/>
</dbReference>
<keyword evidence="2" id="KW-0472">Membrane</keyword>
<evidence type="ECO:0000259" key="4">
    <source>
        <dbReference type="PROSITE" id="PS50835"/>
    </source>
</evidence>
<evidence type="ECO:0000256" key="2">
    <source>
        <dbReference type="SAM" id="Phobius"/>
    </source>
</evidence>
<dbReference type="SUPFAM" id="SSF48726">
    <property type="entry name" value="Immunoglobulin"/>
    <property type="match status" value="1"/>
</dbReference>
<dbReference type="InterPro" id="IPR042473">
    <property type="entry name" value="VISTA"/>
</dbReference>
<feature type="region of interest" description="Disordered" evidence="1">
    <location>
        <begin position="312"/>
        <end position="373"/>
    </location>
</feature>
<feature type="domain" description="Ig-like" evidence="4">
    <location>
        <begin position="86"/>
        <end position="226"/>
    </location>
</feature>